<dbReference type="Proteomes" id="UP000037923">
    <property type="component" value="Unassembled WGS sequence"/>
</dbReference>
<feature type="region of interest" description="Disordered" evidence="1">
    <location>
        <begin position="1"/>
        <end position="186"/>
    </location>
</feature>
<protein>
    <submittedName>
        <fullName evidence="2">Uncharacterized protein</fullName>
    </submittedName>
</protein>
<dbReference type="AlphaFoldDB" id="A0A0M9G4N6"/>
<feature type="compositionally biased region" description="Low complexity" evidence="1">
    <location>
        <begin position="255"/>
        <end position="272"/>
    </location>
</feature>
<feature type="compositionally biased region" description="Acidic residues" evidence="1">
    <location>
        <begin position="378"/>
        <end position="389"/>
    </location>
</feature>
<feature type="region of interest" description="Disordered" evidence="1">
    <location>
        <begin position="244"/>
        <end position="405"/>
    </location>
</feature>
<feature type="compositionally biased region" description="Polar residues" evidence="1">
    <location>
        <begin position="390"/>
        <end position="405"/>
    </location>
</feature>
<evidence type="ECO:0000313" key="2">
    <source>
        <dbReference type="EMBL" id="KPA82350.1"/>
    </source>
</evidence>
<feature type="compositionally biased region" description="Low complexity" evidence="1">
    <location>
        <begin position="128"/>
        <end position="150"/>
    </location>
</feature>
<sequence length="469" mass="50791">MVQKRPATFSSTPLDERGRIGNRSPHRSSDFNSNNRVPKARASTAASNPSLDADSFLPQIAPVRKMVSPQRKPPQQENLLTPPKRQRRPSVAAVAPAGTPRSARAQEGKRTPRRSTNDSAVNLDLGMVKAVGAAAAVSPRRPSRTAAPKSGIQTDIQQPNRYRRRPTMRRDGTRSPVSKQQLSEGQAVAKEEEVALTAEETLLLCGVQPGSSKALWVTSMLSQLDSRVYGSASLFSDADGIHSIPGSSRAPHQSPSPSTSLAARSSAASFLSGPLQVPEELLKEEKKVNRVAHPPPAPATHPPPRAARSSLSPLPRDAARTPPSIPVADKRRETSSEEEDDDAPTSDGEGSPSTTHSTDEDVSKTADDDEKREKTEEKEEEEEEKDSEESYSPSPTKFGSETTKPISEAADLLAKLRIAVAHRKAEPPPVDLAALHLHRLRPSRRQLHEYRVHVLSLDHARQGTCSSGE</sequence>
<name>A0A0M9G4N6_LEPPY</name>
<dbReference type="RefSeq" id="XP_015660789.1">
    <property type="nucleotide sequence ID" value="XM_015800782.1"/>
</dbReference>
<dbReference type="VEuPathDB" id="TriTrypDB:LpyrH10_05_2990"/>
<dbReference type="GeneID" id="26903730"/>
<feature type="compositionally biased region" description="Polar residues" evidence="1">
    <location>
        <begin position="175"/>
        <end position="184"/>
    </location>
</feature>
<evidence type="ECO:0000256" key="1">
    <source>
        <dbReference type="SAM" id="MobiDB-lite"/>
    </source>
</evidence>
<feature type="compositionally biased region" description="Low complexity" evidence="1">
    <location>
        <begin position="306"/>
        <end position="316"/>
    </location>
</feature>
<accession>A0A0M9G4N6</accession>
<keyword evidence="3" id="KW-1185">Reference proteome</keyword>
<organism evidence="2 3">
    <name type="scientific">Leptomonas pyrrhocoris</name>
    <name type="common">Firebug parasite</name>
    <dbReference type="NCBI Taxonomy" id="157538"/>
    <lineage>
        <taxon>Eukaryota</taxon>
        <taxon>Discoba</taxon>
        <taxon>Euglenozoa</taxon>
        <taxon>Kinetoplastea</taxon>
        <taxon>Metakinetoplastina</taxon>
        <taxon>Trypanosomatida</taxon>
        <taxon>Trypanosomatidae</taxon>
        <taxon>Leishmaniinae</taxon>
        <taxon>Leptomonas</taxon>
    </lineage>
</organism>
<gene>
    <name evidence="2" type="ORF">ABB37_03439</name>
</gene>
<dbReference type="EMBL" id="LGTL01000005">
    <property type="protein sequence ID" value="KPA82350.1"/>
    <property type="molecule type" value="Genomic_DNA"/>
</dbReference>
<evidence type="ECO:0000313" key="3">
    <source>
        <dbReference type="Proteomes" id="UP000037923"/>
    </source>
</evidence>
<feature type="compositionally biased region" description="Basic and acidic residues" evidence="1">
    <location>
        <begin position="357"/>
        <end position="377"/>
    </location>
</feature>
<feature type="compositionally biased region" description="Pro residues" evidence="1">
    <location>
        <begin position="293"/>
        <end position="305"/>
    </location>
</feature>
<dbReference type="OMA" id="ANNRKAM"/>
<reference evidence="2 3" key="1">
    <citation type="submission" date="2015-07" db="EMBL/GenBank/DDBJ databases">
        <title>High-quality genome of monoxenous trypanosomatid Leptomonas pyrrhocoris.</title>
        <authorList>
            <person name="Flegontov P."/>
            <person name="Butenko A."/>
            <person name="Firsov S."/>
            <person name="Vlcek C."/>
            <person name="Logacheva M.D."/>
            <person name="Field M."/>
            <person name="Filatov D."/>
            <person name="Flegontova O."/>
            <person name="Gerasimov E."/>
            <person name="Jackson A.P."/>
            <person name="Kelly S."/>
            <person name="Opperdoes F."/>
            <person name="O'Reilly A."/>
            <person name="Votypka J."/>
            <person name="Yurchenko V."/>
            <person name="Lukes J."/>
        </authorList>
    </citation>
    <scope>NUCLEOTIDE SEQUENCE [LARGE SCALE GENOMIC DNA]</scope>
    <source>
        <strain evidence="2">H10</strain>
    </source>
</reference>
<proteinExistence type="predicted"/>
<feature type="compositionally biased region" description="Polar residues" evidence="1">
    <location>
        <begin position="151"/>
        <end position="160"/>
    </location>
</feature>
<dbReference type="OrthoDB" id="265468at2759"/>
<comment type="caution">
    <text evidence="2">The sequence shown here is derived from an EMBL/GenBank/DDBJ whole genome shotgun (WGS) entry which is preliminary data.</text>
</comment>